<proteinExistence type="predicted"/>
<dbReference type="GO" id="GO:0008168">
    <property type="term" value="F:methyltransferase activity"/>
    <property type="evidence" value="ECO:0007669"/>
    <property type="project" value="UniProtKB-KW"/>
</dbReference>
<dbReference type="PANTHER" id="PTHR33990">
    <property type="entry name" value="PROTEIN YJDN-RELATED"/>
    <property type="match status" value="1"/>
</dbReference>
<dbReference type="GO" id="GO:0032259">
    <property type="term" value="P:methylation"/>
    <property type="evidence" value="ECO:0007669"/>
    <property type="project" value="UniProtKB-KW"/>
</dbReference>
<name>A0A060LX48_9BACI</name>
<dbReference type="eggNOG" id="COG2764">
    <property type="taxonomic scope" value="Bacteria"/>
</dbReference>
<evidence type="ECO:0000313" key="2">
    <source>
        <dbReference type="EMBL" id="AIC94345.1"/>
    </source>
</evidence>
<dbReference type="Pfam" id="PF00903">
    <property type="entry name" value="Glyoxalase"/>
    <property type="match status" value="1"/>
</dbReference>
<keyword evidence="2" id="KW-0830">Ubiquinone</keyword>
<gene>
    <name evidence="2" type="ORF">BleG1_1767</name>
</gene>
<dbReference type="InterPro" id="IPR028973">
    <property type="entry name" value="PhnB-like"/>
</dbReference>
<sequence>MNAIAYLQFSGQAQEALDFYQHALQGTVKKVNFGSIPQDPSAPLSGEEQDMIMESQITFSENILMISDVLPSMQSVIGDVTKGTNVIISLINGDVETNKRYFEELSKGGKILMPISSVPWSSSFGMLIDKFGIMWKFNSDASSFLNRLV</sequence>
<dbReference type="InterPro" id="IPR004360">
    <property type="entry name" value="Glyas_Fos-R_dOase_dom"/>
</dbReference>
<keyword evidence="2" id="KW-0808">Transferase</keyword>
<dbReference type="Gene3D" id="3.10.180.10">
    <property type="entry name" value="2,3-Dihydroxybiphenyl 1,2-Dioxygenase, domain 1"/>
    <property type="match status" value="1"/>
</dbReference>
<dbReference type="PATRIC" id="fig|1246626.3.peg.1760"/>
<evidence type="ECO:0000313" key="3">
    <source>
        <dbReference type="Proteomes" id="UP000027142"/>
    </source>
</evidence>
<dbReference type="Proteomes" id="UP000027142">
    <property type="component" value="Chromosome"/>
</dbReference>
<dbReference type="CDD" id="cd06588">
    <property type="entry name" value="PhnB_like"/>
    <property type="match status" value="1"/>
</dbReference>
<keyword evidence="2" id="KW-0489">Methyltransferase</keyword>
<dbReference type="AlphaFoldDB" id="A0A060LX48"/>
<dbReference type="KEGG" id="ble:BleG1_1767"/>
<evidence type="ECO:0000259" key="1">
    <source>
        <dbReference type="Pfam" id="PF00903"/>
    </source>
</evidence>
<protein>
    <submittedName>
        <fullName evidence="2">3-demethylubiquinone-9 3-methyltransferase</fullName>
    </submittedName>
</protein>
<keyword evidence="3" id="KW-1185">Reference proteome</keyword>
<dbReference type="HOGENOM" id="CLU_046006_17_3_9"/>
<dbReference type="InterPro" id="IPR029068">
    <property type="entry name" value="Glyas_Bleomycin-R_OHBP_Dase"/>
</dbReference>
<dbReference type="SUPFAM" id="SSF54593">
    <property type="entry name" value="Glyoxalase/Bleomycin resistance protein/Dihydroxybiphenyl dioxygenase"/>
    <property type="match status" value="1"/>
</dbReference>
<dbReference type="STRING" id="1246626.BleG1_1767"/>
<dbReference type="PANTHER" id="PTHR33990:SF1">
    <property type="entry name" value="PROTEIN YJDN"/>
    <property type="match status" value="1"/>
</dbReference>
<accession>A0A060LX48</accession>
<dbReference type="RefSeq" id="WP_038479595.1">
    <property type="nucleotide sequence ID" value="NZ_CP003923.1"/>
</dbReference>
<dbReference type="EMBL" id="CP003923">
    <property type="protein sequence ID" value="AIC94345.1"/>
    <property type="molecule type" value="Genomic_DNA"/>
</dbReference>
<reference evidence="2 3" key="1">
    <citation type="journal article" date="2014" name="Gene">
        <title>A comparative genomic analysis of the alkalitolerant soil bacterium Bacillus lehensis G1.</title>
        <authorList>
            <person name="Noor Y.M."/>
            <person name="Samsulrizal N.H."/>
            <person name="Jema'on N.A."/>
            <person name="Low K.O."/>
            <person name="Ramli A.N."/>
            <person name="Alias N.I."/>
            <person name="Damis S.I."/>
            <person name="Fuzi S.F."/>
            <person name="Isa M.N."/>
            <person name="Murad A.M."/>
            <person name="Raih M.F."/>
            <person name="Bakar F.D."/>
            <person name="Najimudin N."/>
            <person name="Mahadi N.M."/>
            <person name="Illias R.M."/>
        </authorList>
    </citation>
    <scope>NUCLEOTIDE SEQUENCE [LARGE SCALE GENOMIC DNA]</scope>
    <source>
        <strain evidence="2 3">G1</strain>
    </source>
</reference>
<organism evidence="2 3">
    <name type="scientific">Shouchella lehensis G1</name>
    <dbReference type="NCBI Taxonomy" id="1246626"/>
    <lineage>
        <taxon>Bacteria</taxon>
        <taxon>Bacillati</taxon>
        <taxon>Bacillota</taxon>
        <taxon>Bacilli</taxon>
        <taxon>Bacillales</taxon>
        <taxon>Bacillaceae</taxon>
        <taxon>Shouchella</taxon>
    </lineage>
</organism>
<feature type="domain" description="Glyoxalase/fosfomycin resistance/dioxygenase" evidence="1">
    <location>
        <begin position="8"/>
        <end position="137"/>
    </location>
</feature>
<dbReference type="OrthoDB" id="9795306at2"/>